<protein>
    <submittedName>
        <fullName evidence="1">Uncharacterized protein</fullName>
    </submittedName>
</protein>
<sequence>MLHRCWQSLLGKPVSVYGQQKDKEKGTVMGAPLSPCIPLQVFGTVRGYAMNIVFHSLSIQNNVFMPHKPSILCFVFLTYVTENSLENRKVEGISDM</sequence>
<accession>A0AAV3AXQ8</accession>
<dbReference type="EMBL" id="DYDO01000003">
    <property type="protein sequence ID" value="DBA27585.1"/>
    <property type="molecule type" value="Genomic_DNA"/>
</dbReference>
<evidence type="ECO:0000313" key="1">
    <source>
        <dbReference type="EMBL" id="DBA27585.1"/>
    </source>
</evidence>
<dbReference type="AlphaFoldDB" id="A0AAV3AXQ8"/>
<proteinExistence type="predicted"/>
<comment type="caution">
    <text evidence="1">The sequence shown here is derived from an EMBL/GenBank/DDBJ whole genome shotgun (WGS) entry which is preliminary data.</text>
</comment>
<reference evidence="1" key="1">
    <citation type="thesis" date="2020" institute="ProQuest LLC" country="789 East Eisenhower Parkway, Ann Arbor, MI, USA">
        <title>Comparative Genomics and Chromosome Evolution.</title>
        <authorList>
            <person name="Mudd A.B."/>
        </authorList>
    </citation>
    <scope>NUCLEOTIDE SEQUENCE</scope>
    <source>
        <strain evidence="1">1538</strain>
        <tissue evidence="1">Blood</tissue>
    </source>
</reference>
<dbReference type="Proteomes" id="UP001181693">
    <property type="component" value="Unassembled WGS sequence"/>
</dbReference>
<gene>
    <name evidence="1" type="ORF">GDO54_008060</name>
</gene>
<evidence type="ECO:0000313" key="2">
    <source>
        <dbReference type="Proteomes" id="UP001181693"/>
    </source>
</evidence>
<keyword evidence="2" id="KW-1185">Reference proteome</keyword>
<organism evidence="1 2">
    <name type="scientific">Pyxicephalus adspersus</name>
    <name type="common">African bullfrog</name>
    <dbReference type="NCBI Taxonomy" id="30357"/>
    <lineage>
        <taxon>Eukaryota</taxon>
        <taxon>Metazoa</taxon>
        <taxon>Chordata</taxon>
        <taxon>Craniata</taxon>
        <taxon>Vertebrata</taxon>
        <taxon>Euteleostomi</taxon>
        <taxon>Amphibia</taxon>
        <taxon>Batrachia</taxon>
        <taxon>Anura</taxon>
        <taxon>Neobatrachia</taxon>
        <taxon>Ranoidea</taxon>
        <taxon>Pyxicephalidae</taxon>
        <taxon>Pyxicephalinae</taxon>
        <taxon>Pyxicephalus</taxon>
    </lineage>
</organism>
<name>A0AAV3AXQ8_PYXAD</name>